<evidence type="ECO:0000256" key="3">
    <source>
        <dbReference type="ARBA" id="ARBA00022679"/>
    </source>
</evidence>
<dbReference type="GO" id="GO:0005886">
    <property type="term" value="C:plasma membrane"/>
    <property type="evidence" value="ECO:0007669"/>
    <property type="project" value="TreeGrafter"/>
</dbReference>
<evidence type="ECO:0000256" key="8">
    <source>
        <dbReference type="SAM" id="MobiDB-lite"/>
    </source>
</evidence>
<dbReference type="GO" id="GO:0004315">
    <property type="term" value="F:3-oxoacyl-[acyl-carrier-protein] synthase activity"/>
    <property type="evidence" value="ECO:0007669"/>
    <property type="project" value="InterPro"/>
</dbReference>
<reference evidence="12 13" key="1">
    <citation type="submission" date="2017-08" db="EMBL/GenBank/DDBJ databases">
        <title>Draft Genome Sequence of Loktanella cinnabarina Strain XM1, Isolated from Coastal Surface Water.</title>
        <authorList>
            <person name="Ma R."/>
            <person name="Wang J."/>
            <person name="Wang Q."/>
            <person name="Ma Z."/>
            <person name="Li J."/>
            <person name="Chen L."/>
        </authorList>
    </citation>
    <scope>NUCLEOTIDE SEQUENCE [LARGE SCALE GENOMIC DNA]</scope>
    <source>
        <strain evidence="12 13">XM1</strain>
    </source>
</reference>
<feature type="domain" description="PKS/mFAS DH" evidence="11">
    <location>
        <begin position="1370"/>
        <end position="1657"/>
    </location>
</feature>
<dbReference type="PROSITE" id="PS00606">
    <property type="entry name" value="KS3_1"/>
    <property type="match status" value="1"/>
</dbReference>
<sequence>MTEQKSGAGGMTGPNESAAGDIAIVGMAVDLPGAPTLDAFWQMLSESRTAIRRLSPEELAQAGVPEETSQRPDYVPFGAPLEGHDRFDAGFFGLTPKDAAIMDPQHRRFIRTAWAALENAGRLPEAFDGAIGVYAGCGPNDYYMRNLMGNADLQRDVGAFLLRHTGNDKDFLATRLSHMLDLTGPAVSVQTACSTSLVAVHMAAQALLTGECDMALAGGATIEQPQGRGYLWREGEILSPDGMCRAFDHRAQGTVFGSGAAVVALRRLEDALAAGDHVWAVIRGTAINNDGAQKASYLAPSVEGQAAAVTAALRMAGVGAESLGLVECHGTGTPLGDPIEVAALTRAFRETTQARGFCRIGSVKTGIGHTDTAAGAASLIKAALALHHAAIPGTPGFEAPNPAMALAESPFEVAATTQPWPRGATPRRAGVNSLGVGGTNAHAVLEEAPARWEAAPSDWPFELIRISARSREGLDATAASLAAHLRAHPELALSDVAATLAQGRRALPHRRVLLAETGTEAADLLDGCDPRRAATARAQADPEVVFLFPGGGAQQPGMGHDLYETEPVFRDWIDHGFAAMGEEGAALRALWSPAPGREAEAAAALRRPSRQLPLLLIVEHALARLWIGWGVRPARLIGHSMGENTAAVVAGIMSFEEALGLVRLRGALFEETEAGAMLSVALPAEELRAELGEELDLAAINAPALCVASGPVAAIAALAERLSARGVEARRIPIEVAAHSRLLDPVLPRFLEHLRGMRLSPPEIPVISNRTGRALTAAEATDPAYWAEHLRHTVDFDAALHGLGAGARLFIEIGPGTSLGSFATQQPGIGPGRTLAGLRPASAPEGDDRHMIMALGRLWAMGGTFDEAQLWTPDHRRVPLPGTTLDETRHFIAPARAAAEPPAHPAREDDMDRWAWRPGWSRRYPGGAYEAGGDLAAQEAGNWLVFLDETGLGAGLVARLRAAGHAVACVSPGPREAQTGPADWTIRPEAGEEAHRWLFEQLAEAELLPERALHLWCVTAPRRRGRRGHRQRMQLLGHQGLMHLARGWHAAQGDRALRLLVVSSEAYAAAPRDRPDPTKATLDGPALVIPRELPGFALSRLDLSAPRRAGRAAQIEAVLEEALSPPAPAPVAWRAGVRRERVPRRVAPPAAAPVLRHGGAVMITGGLGGIGLTLAETLIREAQAPVALVSRRGLPPRESWEGRIAAGGEGEEPRLIRAVLRLEALGGRVMVLRADVTDLEQMRDAVARATSGLGPLSGVIHAAGRLDDAPVLGRDPAAAEAVLAPKLQGLMVLDALFPDGRLDWMALCASSSGWTTPAGQADYVAANAALDAYAQSHAGGATRVVAIDWGIWADTGMAARGGSGPRAPQSPASGARPDPKLMFDHRETGEEILLSARWSPATRWFLDQHRTRAGEALLPGTGYAEMMAELAGPRGFVPFELRELRFLAPLHTPDAGETRVRARLHPDDGAVSGQEGPVPGLVEIEAAPPGADWGPVATCRLGGAEAAPRDIEIGAIAARLPAPAPLVLPQQTHLDFGAEWQITGEARLGAREGLAELELPDGATPGMPLHPGLLDIATGWAIELVEGYDPARLWVPAGYGLMRIHAPLPGRIVSHARLARQAEGAAWFDLTLCTPEGAVCVEIEGFEIRALAAGLSLQAGRGAGDAASSRSDPLEEARRRGIRREEGGAAFLMALRSGLPQIAMTAQPLPELIAAARAIRPAPAASAPEVALSEEFETETQVWLAGQWMALLGVERVGPDDSFFDLGGHSLIAVRLFAAIRRETGTALPISALFEAPTIRALAARLEPEEGASRPGTPPAAGGARRAAEDSVHLVALETKGDKTPLFISAGMFGNVMNLHHLARHLGAERPVWGLQARGLTGEVPPHRRFEEMARDYLAEMRRVHPGGPWLLAGYSGGGLVALEMARQLTAQGEEVAQLMLLDTPLPQRPALRWQDRLAIQAVELRRAGPAYPVNWLAQRLRWEIDRRRHGRLAAQPSASPVEAAIEAAFYEASAAYRLQRWDGPMTLFRPPVAGRWRLAGGRVVNDDRHYVSEDNGWRDWAPALEVIEVPGDHDSMVLDPNAEALAARMRAGLATAGRAAKETDAAGSDLHAAE</sequence>
<dbReference type="PANTHER" id="PTHR43775">
    <property type="entry name" value="FATTY ACID SYNTHASE"/>
    <property type="match status" value="1"/>
</dbReference>
<evidence type="ECO:0000313" key="13">
    <source>
        <dbReference type="Proteomes" id="UP000221860"/>
    </source>
</evidence>
<dbReference type="PROSITE" id="PS52004">
    <property type="entry name" value="KS3_2"/>
    <property type="match status" value="1"/>
</dbReference>
<dbReference type="PROSITE" id="PS50075">
    <property type="entry name" value="CARRIER"/>
    <property type="match status" value="1"/>
</dbReference>
<comment type="caution">
    <text evidence="12">The sequence shown here is derived from an EMBL/GenBank/DDBJ whole genome shotgun (WGS) entry which is preliminary data.</text>
</comment>
<evidence type="ECO:0000256" key="4">
    <source>
        <dbReference type="ARBA" id="ARBA00022832"/>
    </source>
</evidence>
<feature type="compositionally biased region" description="Low complexity" evidence="8">
    <location>
        <begin position="1813"/>
        <end position="1825"/>
    </location>
</feature>
<dbReference type="InterPro" id="IPR020802">
    <property type="entry name" value="TesA-like"/>
</dbReference>
<feature type="region of interest" description="C-terminal hotdog fold" evidence="7">
    <location>
        <begin position="1519"/>
        <end position="1657"/>
    </location>
</feature>
<keyword evidence="13" id="KW-1185">Reference proteome</keyword>
<dbReference type="SUPFAM" id="SSF53901">
    <property type="entry name" value="Thiolase-like"/>
    <property type="match status" value="1"/>
</dbReference>
<evidence type="ECO:0000256" key="2">
    <source>
        <dbReference type="ARBA" id="ARBA00022553"/>
    </source>
</evidence>
<dbReference type="InterPro" id="IPR042104">
    <property type="entry name" value="PKS_dehydratase_sf"/>
</dbReference>
<dbReference type="InterPro" id="IPR049552">
    <property type="entry name" value="PKS_DH_N"/>
</dbReference>
<dbReference type="SUPFAM" id="SSF53474">
    <property type="entry name" value="alpha/beta-Hydrolases"/>
    <property type="match status" value="1"/>
</dbReference>
<dbReference type="InterPro" id="IPR029058">
    <property type="entry name" value="AB_hydrolase_fold"/>
</dbReference>
<dbReference type="InterPro" id="IPR013968">
    <property type="entry name" value="PKS_KR"/>
</dbReference>
<dbReference type="InterPro" id="IPR009081">
    <property type="entry name" value="PP-bd_ACP"/>
</dbReference>
<dbReference type="PROSITE" id="PS52019">
    <property type="entry name" value="PKS_MFAS_DH"/>
    <property type="match status" value="1"/>
</dbReference>
<dbReference type="GO" id="GO:0006633">
    <property type="term" value="P:fatty acid biosynthetic process"/>
    <property type="evidence" value="ECO:0007669"/>
    <property type="project" value="InterPro"/>
</dbReference>
<dbReference type="InterPro" id="IPR016036">
    <property type="entry name" value="Malonyl_transacylase_ACP-bd"/>
</dbReference>
<dbReference type="Gene3D" id="3.40.366.10">
    <property type="entry name" value="Malonyl-Coenzyme A Acyl Carrier Protein, domain 2"/>
    <property type="match status" value="1"/>
</dbReference>
<dbReference type="FunFam" id="1.10.1200.10:FF:000016">
    <property type="entry name" value="Non-ribosomal peptide synthase"/>
    <property type="match status" value="1"/>
</dbReference>
<dbReference type="Proteomes" id="UP000221860">
    <property type="component" value="Unassembled WGS sequence"/>
</dbReference>
<evidence type="ECO:0000259" key="10">
    <source>
        <dbReference type="PROSITE" id="PS52004"/>
    </source>
</evidence>
<dbReference type="SUPFAM" id="SSF51735">
    <property type="entry name" value="NAD(P)-binding Rossmann-fold domains"/>
    <property type="match status" value="2"/>
</dbReference>
<feature type="region of interest" description="Disordered" evidence="8">
    <location>
        <begin position="1806"/>
        <end position="1826"/>
    </location>
</feature>
<dbReference type="SUPFAM" id="SSF47336">
    <property type="entry name" value="ACP-like"/>
    <property type="match status" value="1"/>
</dbReference>
<dbReference type="InterPro" id="IPR001031">
    <property type="entry name" value="Thioesterase"/>
</dbReference>
<dbReference type="InterPro" id="IPR032821">
    <property type="entry name" value="PKS_assoc"/>
</dbReference>
<dbReference type="InterPro" id="IPR050091">
    <property type="entry name" value="PKS_NRPS_Biosynth_Enz"/>
</dbReference>
<dbReference type="InterPro" id="IPR049900">
    <property type="entry name" value="PKS_mFAS_DH"/>
</dbReference>
<dbReference type="SUPFAM" id="SSF52151">
    <property type="entry name" value="FabD/lysophospholipase-like"/>
    <property type="match status" value="1"/>
</dbReference>
<feature type="region of interest" description="N-terminal hotdog fold" evidence="7">
    <location>
        <begin position="1370"/>
        <end position="1508"/>
    </location>
</feature>
<evidence type="ECO:0000313" key="12">
    <source>
        <dbReference type="EMBL" id="PHP27770.1"/>
    </source>
</evidence>
<feature type="active site" description="Proton acceptor; for dehydratase activity" evidence="7">
    <location>
        <position position="1409"/>
    </location>
</feature>
<dbReference type="GO" id="GO:0071770">
    <property type="term" value="P:DIM/DIP cell wall layer assembly"/>
    <property type="evidence" value="ECO:0007669"/>
    <property type="project" value="TreeGrafter"/>
</dbReference>
<dbReference type="Pfam" id="PF08659">
    <property type="entry name" value="KR"/>
    <property type="match status" value="1"/>
</dbReference>
<dbReference type="GO" id="GO:0031177">
    <property type="term" value="F:phosphopantetheine binding"/>
    <property type="evidence" value="ECO:0007669"/>
    <property type="project" value="InterPro"/>
</dbReference>
<dbReference type="InterPro" id="IPR036736">
    <property type="entry name" value="ACP-like_sf"/>
</dbReference>
<name>A0A2G1MGJ8_9RHOB</name>
<dbReference type="Pfam" id="PF16197">
    <property type="entry name" value="KAsynt_C_assoc"/>
    <property type="match status" value="1"/>
</dbReference>
<keyword evidence="5" id="KW-0443">Lipid metabolism</keyword>
<dbReference type="SMART" id="SM00824">
    <property type="entry name" value="PKS_TE"/>
    <property type="match status" value="1"/>
</dbReference>
<dbReference type="InterPro" id="IPR014043">
    <property type="entry name" value="Acyl_transferase_dom"/>
</dbReference>
<dbReference type="SMART" id="SM00827">
    <property type="entry name" value="PKS_AT"/>
    <property type="match status" value="1"/>
</dbReference>
<dbReference type="FunFam" id="3.40.47.10:FF:000042">
    <property type="entry name" value="Polyketide synthase Pks13"/>
    <property type="match status" value="1"/>
</dbReference>
<dbReference type="InterPro" id="IPR020841">
    <property type="entry name" value="PKS_Beta-ketoAc_synthase_dom"/>
</dbReference>
<dbReference type="Pfam" id="PF02801">
    <property type="entry name" value="Ketoacyl-synt_C"/>
    <property type="match status" value="1"/>
</dbReference>
<dbReference type="EMBL" id="NQWH01000011">
    <property type="protein sequence ID" value="PHP27770.1"/>
    <property type="molecule type" value="Genomic_DNA"/>
</dbReference>
<dbReference type="InterPro" id="IPR014030">
    <property type="entry name" value="Ketoacyl_synth_N"/>
</dbReference>
<dbReference type="SUPFAM" id="SSF55048">
    <property type="entry name" value="Probable ACP-binding domain of malonyl-CoA ACP transacylase"/>
    <property type="match status" value="1"/>
</dbReference>
<dbReference type="InterPro" id="IPR057326">
    <property type="entry name" value="KR_dom"/>
</dbReference>
<keyword evidence="2" id="KW-0597">Phosphoprotein</keyword>
<evidence type="ECO:0000256" key="7">
    <source>
        <dbReference type="PROSITE-ProRule" id="PRU01363"/>
    </source>
</evidence>
<feature type="domain" description="Carrier" evidence="9">
    <location>
        <begin position="1735"/>
        <end position="1810"/>
    </location>
</feature>
<dbReference type="Pfam" id="PF21089">
    <property type="entry name" value="PKS_DH_N"/>
    <property type="match status" value="1"/>
</dbReference>
<dbReference type="GO" id="GO:0004312">
    <property type="term" value="F:fatty acid synthase activity"/>
    <property type="evidence" value="ECO:0007669"/>
    <property type="project" value="TreeGrafter"/>
</dbReference>
<dbReference type="CDD" id="cd00833">
    <property type="entry name" value="PKS"/>
    <property type="match status" value="1"/>
</dbReference>
<dbReference type="InterPro" id="IPR036291">
    <property type="entry name" value="NAD(P)-bd_dom_sf"/>
</dbReference>
<dbReference type="OrthoDB" id="9778690at2"/>
<dbReference type="Gene3D" id="3.40.47.10">
    <property type="match status" value="1"/>
</dbReference>
<dbReference type="Gene3D" id="3.40.50.1820">
    <property type="entry name" value="alpha/beta hydrolase"/>
    <property type="match status" value="1"/>
</dbReference>
<evidence type="ECO:0000256" key="6">
    <source>
        <dbReference type="ARBA" id="ARBA00023268"/>
    </source>
</evidence>
<dbReference type="Pfam" id="PF00550">
    <property type="entry name" value="PP-binding"/>
    <property type="match status" value="1"/>
</dbReference>
<dbReference type="GO" id="GO:0005737">
    <property type="term" value="C:cytoplasm"/>
    <property type="evidence" value="ECO:0007669"/>
    <property type="project" value="TreeGrafter"/>
</dbReference>
<dbReference type="PANTHER" id="PTHR43775:SF37">
    <property type="entry name" value="SI:DKEY-61P9.11"/>
    <property type="match status" value="1"/>
</dbReference>
<gene>
    <name evidence="12" type="ORF">CJ301_08835</name>
</gene>
<keyword evidence="1" id="KW-0596">Phosphopantetheine</keyword>
<dbReference type="Gene3D" id="3.30.70.3290">
    <property type="match status" value="1"/>
</dbReference>
<dbReference type="GO" id="GO:0044550">
    <property type="term" value="P:secondary metabolite biosynthetic process"/>
    <property type="evidence" value="ECO:0007669"/>
    <property type="project" value="UniProtKB-ARBA"/>
</dbReference>
<dbReference type="Pfam" id="PF00698">
    <property type="entry name" value="Acyl_transf_1"/>
    <property type="match status" value="1"/>
</dbReference>
<dbReference type="Gene3D" id="3.10.129.110">
    <property type="entry name" value="Polyketide synthase dehydratase"/>
    <property type="match status" value="1"/>
</dbReference>
<feature type="region of interest" description="Disordered" evidence="8">
    <location>
        <begin position="1360"/>
        <end position="1380"/>
    </location>
</feature>
<dbReference type="InterPro" id="IPR049551">
    <property type="entry name" value="PKS_DH_C"/>
</dbReference>
<dbReference type="SMART" id="SM00826">
    <property type="entry name" value="PKS_DH"/>
    <property type="match status" value="1"/>
</dbReference>
<evidence type="ECO:0000259" key="11">
    <source>
        <dbReference type="PROSITE" id="PS52019"/>
    </source>
</evidence>
<evidence type="ECO:0000256" key="1">
    <source>
        <dbReference type="ARBA" id="ARBA00022450"/>
    </source>
</evidence>
<dbReference type="InterPro" id="IPR001227">
    <property type="entry name" value="Ac_transferase_dom_sf"/>
</dbReference>
<dbReference type="Gene3D" id="3.40.50.720">
    <property type="entry name" value="NAD(P)-binding Rossmann-like Domain"/>
    <property type="match status" value="1"/>
</dbReference>
<dbReference type="Pfam" id="PF14765">
    <property type="entry name" value="PS-DH"/>
    <property type="match status" value="1"/>
</dbReference>
<organism evidence="12 13">
    <name type="scientific">Limimaricola cinnabarinus</name>
    <dbReference type="NCBI Taxonomy" id="1125964"/>
    <lineage>
        <taxon>Bacteria</taxon>
        <taxon>Pseudomonadati</taxon>
        <taxon>Pseudomonadota</taxon>
        <taxon>Alphaproteobacteria</taxon>
        <taxon>Rhodobacterales</taxon>
        <taxon>Paracoccaceae</taxon>
        <taxon>Limimaricola</taxon>
    </lineage>
</organism>
<dbReference type="Gene3D" id="1.10.1200.10">
    <property type="entry name" value="ACP-like"/>
    <property type="match status" value="1"/>
</dbReference>
<evidence type="ECO:0000256" key="5">
    <source>
        <dbReference type="ARBA" id="ARBA00023098"/>
    </source>
</evidence>
<dbReference type="InterPro" id="IPR020806">
    <property type="entry name" value="PKS_PP-bd"/>
</dbReference>
<dbReference type="SMART" id="SM00823">
    <property type="entry name" value="PKS_PP"/>
    <property type="match status" value="1"/>
</dbReference>
<keyword evidence="4" id="KW-0276">Fatty acid metabolism</keyword>
<dbReference type="SMART" id="SM00825">
    <property type="entry name" value="PKS_KS"/>
    <property type="match status" value="1"/>
</dbReference>
<dbReference type="InterPro" id="IPR016035">
    <property type="entry name" value="Acyl_Trfase/lysoPLipase"/>
</dbReference>
<dbReference type="Gene3D" id="3.30.70.250">
    <property type="entry name" value="Malonyl-CoA ACP transacylase, ACP-binding"/>
    <property type="match status" value="1"/>
</dbReference>
<evidence type="ECO:0000259" key="9">
    <source>
        <dbReference type="PROSITE" id="PS50075"/>
    </source>
</evidence>
<dbReference type="Pfam" id="PF00109">
    <property type="entry name" value="ketoacyl-synt"/>
    <property type="match status" value="1"/>
</dbReference>
<accession>A0A2G1MGJ8</accession>
<dbReference type="InterPro" id="IPR016039">
    <property type="entry name" value="Thiolase-like"/>
</dbReference>
<feature type="active site" description="Proton donor; for dehydratase activity" evidence="7">
    <location>
        <position position="1575"/>
    </location>
</feature>
<proteinExistence type="predicted"/>
<dbReference type="SMART" id="SM00822">
    <property type="entry name" value="PKS_KR"/>
    <property type="match status" value="1"/>
</dbReference>
<dbReference type="InterPro" id="IPR020807">
    <property type="entry name" value="PKS_DH"/>
</dbReference>
<dbReference type="InterPro" id="IPR018201">
    <property type="entry name" value="Ketoacyl_synth_AS"/>
</dbReference>
<keyword evidence="3" id="KW-0808">Transferase</keyword>
<dbReference type="Pfam" id="PF00975">
    <property type="entry name" value="Thioesterase"/>
    <property type="match status" value="1"/>
</dbReference>
<protein>
    <submittedName>
        <fullName evidence="12">Uncharacterized protein</fullName>
    </submittedName>
</protein>
<keyword evidence="6" id="KW-0511">Multifunctional enzyme</keyword>
<dbReference type="InterPro" id="IPR014031">
    <property type="entry name" value="Ketoacyl_synth_C"/>
</dbReference>
<feature type="domain" description="Ketosynthase family 3 (KS3)" evidence="10">
    <location>
        <begin position="19"/>
        <end position="447"/>
    </location>
</feature>